<feature type="transmembrane region" description="Helical" evidence="6">
    <location>
        <begin position="379"/>
        <end position="400"/>
    </location>
</feature>
<comment type="subcellular location">
    <subcellularLocation>
        <location evidence="1">Membrane</location>
        <topology evidence="1">Multi-pass membrane protein</topology>
    </subcellularLocation>
</comment>
<proteinExistence type="predicted"/>
<evidence type="ECO:0000256" key="6">
    <source>
        <dbReference type="SAM" id="Phobius"/>
    </source>
</evidence>
<evidence type="ECO:0000313" key="9">
    <source>
        <dbReference type="Proteomes" id="UP000266743"/>
    </source>
</evidence>
<keyword evidence="2 6" id="KW-0812">Transmembrane</keyword>
<evidence type="ECO:0000259" key="7">
    <source>
        <dbReference type="Pfam" id="PF01490"/>
    </source>
</evidence>
<feature type="compositionally biased region" description="Basic and acidic residues" evidence="5">
    <location>
        <begin position="28"/>
        <end position="43"/>
    </location>
</feature>
<keyword evidence="3 6" id="KW-1133">Transmembrane helix</keyword>
<evidence type="ECO:0000256" key="2">
    <source>
        <dbReference type="ARBA" id="ARBA00022692"/>
    </source>
</evidence>
<dbReference type="InterPro" id="IPR013057">
    <property type="entry name" value="AA_transpt_TM"/>
</dbReference>
<evidence type="ECO:0000256" key="3">
    <source>
        <dbReference type="ARBA" id="ARBA00022989"/>
    </source>
</evidence>
<feature type="transmembrane region" description="Helical" evidence="6">
    <location>
        <begin position="441"/>
        <end position="469"/>
    </location>
</feature>
<evidence type="ECO:0000256" key="1">
    <source>
        <dbReference type="ARBA" id="ARBA00004141"/>
    </source>
</evidence>
<reference evidence="8 9" key="1">
    <citation type="submission" date="2018-09" db="EMBL/GenBank/DDBJ databases">
        <title>whole genome sequence of T. equiperdum IVM-t1 strain.</title>
        <authorList>
            <person name="Suganuma K."/>
        </authorList>
    </citation>
    <scope>NUCLEOTIDE SEQUENCE [LARGE SCALE GENOMIC DNA]</scope>
    <source>
        <strain evidence="8 9">IVM-t1</strain>
    </source>
</reference>
<accession>A0A3L6L9K5</accession>
<evidence type="ECO:0000256" key="5">
    <source>
        <dbReference type="SAM" id="MobiDB-lite"/>
    </source>
</evidence>
<dbReference type="PANTHER" id="PTHR22950:SF369">
    <property type="entry name" value="ACID TRANSPORTER 1, PUTATIVE-RELATED"/>
    <property type="match status" value="1"/>
</dbReference>
<gene>
    <name evidence="8" type="ORF">DPX39_080058000</name>
</gene>
<dbReference type="AlphaFoldDB" id="A0A3L6L9K5"/>
<dbReference type="GO" id="GO:0016020">
    <property type="term" value="C:membrane"/>
    <property type="evidence" value="ECO:0007669"/>
    <property type="project" value="UniProtKB-SubCell"/>
</dbReference>
<feature type="transmembrane region" description="Helical" evidence="6">
    <location>
        <begin position="340"/>
        <end position="358"/>
    </location>
</feature>
<dbReference type="Pfam" id="PF01490">
    <property type="entry name" value="Aa_trans"/>
    <property type="match status" value="1"/>
</dbReference>
<dbReference type="PANTHER" id="PTHR22950">
    <property type="entry name" value="AMINO ACID TRANSPORTER"/>
    <property type="match status" value="1"/>
</dbReference>
<feature type="transmembrane region" description="Helical" evidence="6">
    <location>
        <begin position="295"/>
        <end position="320"/>
    </location>
</feature>
<feature type="transmembrane region" description="Helical" evidence="6">
    <location>
        <begin position="94"/>
        <end position="117"/>
    </location>
</feature>
<sequence length="471" mass="50113">MDRSGSQSAASAASELADSRGFVGPISDAHDHGNTDEKNTSKAKDSNGFFSKVSLCIATVLPPGGIAASAFNMASTTLGGGIIGMPAATNSSGLVMGLFYLMLISSVTVFTMHNLSIAAERTNTHTFEEVTRVLLGRGAAYILAAIRAFLGFSACVAFVISLGDIMSSILNGTNAPDFWKEKSGNRVLTVIVWACCMLPLVIPRHVDSLRHVSTCAVTFMVYFVIVIVVHSCLNGLPENIKSVSVGKSDTAEIILFNTGNKAIEGLGVFMFAFISQVTAYEVYVDMKDRSVRKFVIAATVANALCFVLYALTAFFGYMDFGRDVTGSILLMYDPVNEPEMMVAMVGILVKLCVSYALLAMALRNSLYSIVGVTADKLPFWKHCVTVLVLSGIILLLGLFIPKINTVFGFAGSITGGSLGFIFPALLVMYSGDFTWQKVGPAYYIATYLLLAGGVFVIVFGTGATIWGAAVG</sequence>
<protein>
    <submittedName>
        <fullName evidence="8">Amino acid transporter 10</fullName>
    </submittedName>
</protein>
<comment type="caution">
    <text evidence="8">The sequence shown here is derived from an EMBL/GenBank/DDBJ whole genome shotgun (WGS) entry which is preliminary data.</text>
</comment>
<feature type="transmembrane region" description="Helical" evidence="6">
    <location>
        <begin position="53"/>
        <end position="74"/>
    </location>
</feature>
<feature type="transmembrane region" description="Helical" evidence="6">
    <location>
        <begin position="406"/>
        <end position="429"/>
    </location>
</feature>
<evidence type="ECO:0000256" key="4">
    <source>
        <dbReference type="ARBA" id="ARBA00023136"/>
    </source>
</evidence>
<dbReference type="Proteomes" id="UP000266743">
    <property type="component" value="Chromosome 8"/>
</dbReference>
<dbReference type="GO" id="GO:0005737">
    <property type="term" value="C:cytoplasm"/>
    <property type="evidence" value="ECO:0007669"/>
    <property type="project" value="TreeGrafter"/>
</dbReference>
<name>A0A3L6L9K5_9TRYP</name>
<feature type="transmembrane region" description="Helical" evidence="6">
    <location>
        <begin position="138"/>
        <end position="163"/>
    </location>
</feature>
<dbReference type="EMBL" id="QSBY01000008">
    <property type="protein sequence ID" value="RHW71080.1"/>
    <property type="molecule type" value="Genomic_DNA"/>
</dbReference>
<feature type="domain" description="Amino acid transporter transmembrane" evidence="7">
    <location>
        <begin position="67"/>
        <end position="465"/>
    </location>
</feature>
<organism evidence="8 9">
    <name type="scientific">Trypanosoma brucei equiperdum</name>
    <dbReference type="NCBI Taxonomy" id="630700"/>
    <lineage>
        <taxon>Eukaryota</taxon>
        <taxon>Discoba</taxon>
        <taxon>Euglenozoa</taxon>
        <taxon>Kinetoplastea</taxon>
        <taxon>Metakinetoplastina</taxon>
        <taxon>Trypanosomatida</taxon>
        <taxon>Trypanosomatidae</taxon>
        <taxon>Trypanosoma</taxon>
    </lineage>
</organism>
<feature type="region of interest" description="Disordered" evidence="5">
    <location>
        <begin position="1"/>
        <end position="43"/>
    </location>
</feature>
<feature type="transmembrane region" description="Helical" evidence="6">
    <location>
        <begin position="183"/>
        <end position="202"/>
    </location>
</feature>
<keyword evidence="4 6" id="KW-0472">Membrane</keyword>
<evidence type="ECO:0000313" key="8">
    <source>
        <dbReference type="EMBL" id="RHW71080.1"/>
    </source>
</evidence>
<dbReference type="GO" id="GO:0015179">
    <property type="term" value="F:L-amino acid transmembrane transporter activity"/>
    <property type="evidence" value="ECO:0007669"/>
    <property type="project" value="TreeGrafter"/>
</dbReference>
<feature type="compositionally biased region" description="Low complexity" evidence="5">
    <location>
        <begin position="1"/>
        <end position="16"/>
    </location>
</feature>
<feature type="transmembrane region" description="Helical" evidence="6">
    <location>
        <begin position="214"/>
        <end position="236"/>
    </location>
</feature>